<dbReference type="InterPro" id="IPR036397">
    <property type="entry name" value="RNaseH_sf"/>
</dbReference>
<proteinExistence type="predicted"/>
<dbReference type="InterPro" id="IPR001584">
    <property type="entry name" value="Integrase_cat-core"/>
</dbReference>
<protein>
    <recommendedName>
        <fullName evidence="1">Integrase catalytic domain-containing protein</fullName>
    </recommendedName>
</protein>
<sequence length="286" mass="33932">MEVLNKTKIILCKELLDAHVPKTHIANRLEVNRDTIRLWNKGITEFGLTDFLGKYESSKRAPRTKRQVDPLIKLWVWEIREREMDCCGQKILYFLKKEHGISLSVPKIYEILSEKYKIKSKWKKNQIRGPIPKASKPREVIQMDTVDFGEVFAFTGVDIYTREVDVLITSGLTSHDGLIYLETSMNRRFGGHFDLIQTDGGPEFKDEFKDNVLRFTDRHRIARPYKKNEQSFIESFNRSLRKECLGWIKYRKNQVEELNQMVLNYLERYHYHRPHISLGMRPPLER</sequence>
<evidence type="ECO:0000313" key="2">
    <source>
        <dbReference type="EMBL" id="PJA40457.1"/>
    </source>
</evidence>
<dbReference type="InterPro" id="IPR012337">
    <property type="entry name" value="RNaseH-like_sf"/>
</dbReference>
<reference evidence="3" key="1">
    <citation type="submission" date="2017-09" db="EMBL/GenBank/DDBJ databases">
        <title>Depth-based differentiation of microbial function through sediment-hosted aquifers and enrichment of novel symbionts in the deep terrestrial subsurface.</title>
        <authorList>
            <person name="Probst A.J."/>
            <person name="Ladd B."/>
            <person name="Jarett J.K."/>
            <person name="Geller-Mcgrath D.E."/>
            <person name="Sieber C.M.K."/>
            <person name="Emerson J.B."/>
            <person name="Anantharaman K."/>
            <person name="Thomas B.C."/>
            <person name="Malmstrom R."/>
            <person name="Stieglmeier M."/>
            <person name="Klingl A."/>
            <person name="Woyke T."/>
            <person name="Ryan C.M."/>
            <person name="Banfield J.F."/>
        </authorList>
    </citation>
    <scope>NUCLEOTIDE SEQUENCE [LARGE SCALE GENOMIC DNA]</scope>
</reference>
<comment type="caution">
    <text evidence="2">The sequence shown here is derived from an EMBL/GenBank/DDBJ whole genome shotgun (WGS) entry which is preliminary data.</text>
</comment>
<dbReference type="Proteomes" id="UP000231195">
    <property type="component" value="Unassembled WGS sequence"/>
</dbReference>
<dbReference type="Pfam" id="PF13683">
    <property type="entry name" value="rve_3"/>
    <property type="match status" value="1"/>
</dbReference>
<dbReference type="PANTHER" id="PTHR47515">
    <property type="entry name" value="LOW CALCIUM RESPONSE LOCUS PROTEIN T"/>
    <property type="match status" value="1"/>
</dbReference>
<organism evidence="2 3">
    <name type="scientific">candidate division WWE3 bacterium CG_4_9_14_3_um_filter_39_7</name>
    <dbReference type="NCBI Taxonomy" id="1975080"/>
    <lineage>
        <taxon>Bacteria</taxon>
        <taxon>Katanobacteria</taxon>
    </lineage>
</organism>
<name>A0A2M7X2T6_UNCKA</name>
<dbReference type="EMBL" id="PFWZ01000081">
    <property type="protein sequence ID" value="PJA40457.1"/>
    <property type="molecule type" value="Genomic_DNA"/>
</dbReference>
<dbReference type="PROSITE" id="PS50994">
    <property type="entry name" value="INTEGRASE"/>
    <property type="match status" value="1"/>
</dbReference>
<dbReference type="InterPro" id="IPR009057">
    <property type="entry name" value="Homeodomain-like_sf"/>
</dbReference>
<dbReference type="PANTHER" id="PTHR47515:SF2">
    <property type="entry name" value="INTEGRASE CORE DOMAIN PROTEIN"/>
    <property type="match status" value="1"/>
</dbReference>
<gene>
    <name evidence="2" type="ORF">CO179_02265</name>
</gene>
<evidence type="ECO:0000259" key="1">
    <source>
        <dbReference type="PROSITE" id="PS50994"/>
    </source>
</evidence>
<feature type="domain" description="Integrase catalytic" evidence="1">
    <location>
        <begin position="133"/>
        <end position="286"/>
    </location>
</feature>
<accession>A0A2M7X2T6</accession>
<dbReference type="AlphaFoldDB" id="A0A2M7X2T6"/>
<evidence type="ECO:0000313" key="3">
    <source>
        <dbReference type="Proteomes" id="UP000231195"/>
    </source>
</evidence>
<dbReference type="Gene3D" id="3.30.420.10">
    <property type="entry name" value="Ribonuclease H-like superfamily/Ribonuclease H"/>
    <property type="match status" value="1"/>
</dbReference>
<dbReference type="GO" id="GO:0003676">
    <property type="term" value="F:nucleic acid binding"/>
    <property type="evidence" value="ECO:0007669"/>
    <property type="project" value="InterPro"/>
</dbReference>
<dbReference type="SUPFAM" id="SSF53098">
    <property type="entry name" value="Ribonuclease H-like"/>
    <property type="match status" value="1"/>
</dbReference>
<dbReference type="GO" id="GO:0015074">
    <property type="term" value="P:DNA integration"/>
    <property type="evidence" value="ECO:0007669"/>
    <property type="project" value="InterPro"/>
</dbReference>
<dbReference type="SUPFAM" id="SSF46689">
    <property type="entry name" value="Homeodomain-like"/>
    <property type="match status" value="1"/>
</dbReference>